<dbReference type="OrthoDB" id="9937113at2"/>
<dbReference type="AlphaFoldDB" id="A0A4R1F225"/>
<name>A0A4R1F225_9GAMM</name>
<keyword evidence="3" id="KW-1185">Reference proteome</keyword>
<proteinExistence type="predicted"/>
<keyword evidence="1" id="KW-0732">Signal</keyword>
<evidence type="ECO:0000313" key="3">
    <source>
        <dbReference type="Proteomes" id="UP000294887"/>
    </source>
</evidence>
<evidence type="ECO:0000256" key="1">
    <source>
        <dbReference type="SAM" id="SignalP"/>
    </source>
</evidence>
<feature type="chain" id="PRO_5020667843" evidence="1">
    <location>
        <begin position="32"/>
        <end position="210"/>
    </location>
</feature>
<dbReference type="RefSeq" id="WP_131903841.1">
    <property type="nucleotide sequence ID" value="NZ_BAAAFU010000008.1"/>
</dbReference>
<dbReference type="EMBL" id="SMFQ01000002">
    <property type="protein sequence ID" value="TCJ88177.1"/>
    <property type="molecule type" value="Genomic_DNA"/>
</dbReference>
<accession>A0A4R1F225</accession>
<reference evidence="2 3" key="1">
    <citation type="submission" date="2019-03" db="EMBL/GenBank/DDBJ databases">
        <title>Genomic Encyclopedia of Type Strains, Phase IV (KMG-IV): sequencing the most valuable type-strain genomes for metagenomic binning, comparative biology and taxonomic classification.</title>
        <authorList>
            <person name="Goeker M."/>
        </authorList>
    </citation>
    <scope>NUCLEOTIDE SEQUENCE [LARGE SCALE GENOMIC DNA]</scope>
    <source>
        <strain evidence="2 3">DSM 24830</strain>
    </source>
</reference>
<sequence length="210" mass="23408">MKPLFHTKLSTKTTAALLAVFSLFFSTELLASGCSKADIEFYLQKGFTHEQVTKLCSIPTAAPAAAPYQGQPQQGSPESVDQAYLAAALDANNVTINQNRLSYTSKECVEYGPPNNTDLIEEACANTTVTVNFAGLKIRKISNGFFLIKDAQFLVEGDLKREFLNLNKVRRQDKSEVVRLLPTNPKRVNIPIRRGIDPEEVAQRIRKYIR</sequence>
<organism evidence="2 3">
    <name type="scientific">Cocleimonas flava</name>
    <dbReference type="NCBI Taxonomy" id="634765"/>
    <lineage>
        <taxon>Bacteria</taxon>
        <taxon>Pseudomonadati</taxon>
        <taxon>Pseudomonadota</taxon>
        <taxon>Gammaproteobacteria</taxon>
        <taxon>Thiotrichales</taxon>
        <taxon>Thiotrichaceae</taxon>
        <taxon>Cocleimonas</taxon>
    </lineage>
</organism>
<protein>
    <submittedName>
        <fullName evidence="2">Uncharacterized protein</fullName>
    </submittedName>
</protein>
<gene>
    <name evidence="2" type="ORF">EV695_0016</name>
</gene>
<feature type="signal peptide" evidence="1">
    <location>
        <begin position="1"/>
        <end position="31"/>
    </location>
</feature>
<evidence type="ECO:0000313" key="2">
    <source>
        <dbReference type="EMBL" id="TCJ88177.1"/>
    </source>
</evidence>
<dbReference type="Proteomes" id="UP000294887">
    <property type="component" value="Unassembled WGS sequence"/>
</dbReference>
<comment type="caution">
    <text evidence="2">The sequence shown here is derived from an EMBL/GenBank/DDBJ whole genome shotgun (WGS) entry which is preliminary data.</text>
</comment>